<name>A0ABS5QNE0_9BACT</name>
<organism evidence="9 10">
    <name type="scientific">Candidatus Vampirococcus lugosii</name>
    <dbReference type="NCBI Taxonomy" id="2789015"/>
    <lineage>
        <taxon>Bacteria</taxon>
        <taxon>Candidatus Absconditibacteriota</taxon>
        <taxon>Vampirococcus</taxon>
    </lineage>
</organism>
<comment type="function">
    <text evidence="2 7">Hydrolysis of 6-phosphogluconolactone to 6-phosphogluconate.</text>
</comment>
<dbReference type="EC" id="3.1.1.31" evidence="5 7"/>
<keyword evidence="10" id="KW-1185">Reference proteome</keyword>
<comment type="similarity">
    <text evidence="4 7">Belongs to the glucosamine/galactosamine-6-phosphate isomerase family. 6-phosphogluconolactonase subfamily.</text>
</comment>
<evidence type="ECO:0000313" key="10">
    <source>
        <dbReference type="Proteomes" id="UP000680365"/>
    </source>
</evidence>
<evidence type="ECO:0000313" key="9">
    <source>
        <dbReference type="EMBL" id="MBS8122181.1"/>
    </source>
</evidence>
<sequence>MNFFSESNIQELQEMFWKNFEKSLLDLKNNEHIYIGLSGGTSLNYFYEKILKNFKNIEFEIRKKIIFVFVDERIVSLNHKDSNYKQIKDFFLGKLIDQNLINQDQIISINYDIENIADDYFSKVPYIDISLIGVGEDGHIASLFPKHILLQSKEKKYLSINDSPKKPSHRITISPEMIKDIKYGFIFFMGDAKQKALNNFFDNNLIYKDCPAKLINNTKNVFLFTDLKL</sequence>
<evidence type="ECO:0000256" key="5">
    <source>
        <dbReference type="ARBA" id="ARBA00013198"/>
    </source>
</evidence>
<dbReference type="GO" id="GO:0017057">
    <property type="term" value="F:6-phosphogluconolactonase activity"/>
    <property type="evidence" value="ECO:0007669"/>
    <property type="project" value="UniProtKB-EC"/>
</dbReference>
<protein>
    <recommendedName>
        <fullName evidence="6 7">6-phosphogluconolactonase</fullName>
        <shortName evidence="7">6PGL</shortName>
        <ecNumber evidence="5 7">3.1.1.31</ecNumber>
    </recommendedName>
</protein>
<gene>
    <name evidence="7" type="primary">pgl</name>
    <name evidence="9" type="ORF">VAMP_152n49</name>
</gene>
<dbReference type="InterPro" id="IPR005900">
    <property type="entry name" value="6-phosphogluconolactonase_DevB"/>
</dbReference>
<evidence type="ECO:0000256" key="1">
    <source>
        <dbReference type="ARBA" id="ARBA00000832"/>
    </source>
</evidence>
<reference evidence="9 10" key="1">
    <citation type="journal article" date="2021" name="Nat. Commun.">
        <title>Reductive evolution and unique predatory mode in the CPR bacterium Vampirococcus lugosii.</title>
        <authorList>
            <person name="Moreira D."/>
            <person name="Zivanovic Y."/>
            <person name="Lopez-Archilla A.I."/>
            <person name="Iniesto M."/>
            <person name="Lopez-Garcia P."/>
        </authorList>
    </citation>
    <scope>NUCLEOTIDE SEQUENCE [LARGE SCALE GENOMIC DNA]</scope>
    <source>
        <strain evidence="9">Chiprana</strain>
    </source>
</reference>
<dbReference type="SUPFAM" id="SSF100950">
    <property type="entry name" value="NagB/RpiA/CoA transferase-like"/>
    <property type="match status" value="1"/>
</dbReference>
<evidence type="ECO:0000256" key="4">
    <source>
        <dbReference type="ARBA" id="ARBA00010662"/>
    </source>
</evidence>
<dbReference type="Gene3D" id="3.40.50.1360">
    <property type="match status" value="1"/>
</dbReference>
<evidence type="ECO:0000256" key="7">
    <source>
        <dbReference type="RuleBase" id="RU365095"/>
    </source>
</evidence>
<evidence type="ECO:0000256" key="3">
    <source>
        <dbReference type="ARBA" id="ARBA00004961"/>
    </source>
</evidence>
<comment type="caution">
    <text evidence="9">The sequence shown here is derived from an EMBL/GenBank/DDBJ whole genome shotgun (WGS) entry which is preliminary data.</text>
</comment>
<dbReference type="NCBIfam" id="TIGR01198">
    <property type="entry name" value="pgl"/>
    <property type="match status" value="1"/>
</dbReference>
<dbReference type="Pfam" id="PF01182">
    <property type="entry name" value="Glucosamine_iso"/>
    <property type="match status" value="1"/>
</dbReference>
<dbReference type="RefSeq" id="WP_213349492.1">
    <property type="nucleotide sequence ID" value="NZ_JAEDAM010000050.1"/>
</dbReference>
<comment type="catalytic activity">
    <reaction evidence="1 7">
        <text>6-phospho-D-glucono-1,5-lactone + H2O = 6-phospho-D-gluconate + H(+)</text>
        <dbReference type="Rhea" id="RHEA:12556"/>
        <dbReference type="ChEBI" id="CHEBI:15377"/>
        <dbReference type="ChEBI" id="CHEBI:15378"/>
        <dbReference type="ChEBI" id="CHEBI:57955"/>
        <dbReference type="ChEBI" id="CHEBI:58759"/>
        <dbReference type="EC" id="3.1.1.31"/>
    </reaction>
</comment>
<dbReference type="PANTHER" id="PTHR11054">
    <property type="entry name" value="6-PHOSPHOGLUCONOLACTONASE"/>
    <property type="match status" value="1"/>
</dbReference>
<dbReference type="InterPro" id="IPR039104">
    <property type="entry name" value="6PGL"/>
</dbReference>
<dbReference type="EMBL" id="JAEDAM010000050">
    <property type="protein sequence ID" value="MBS8122181.1"/>
    <property type="molecule type" value="Genomic_DNA"/>
</dbReference>
<accession>A0ABS5QNE0</accession>
<evidence type="ECO:0000256" key="6">
    <source>
        <dbReference type="ARBA" id="ARBA00020337"/>
    </source>
</evidence>
<dbReference type="InterPro" id="IPR037171">
    <property type="entry name" value="NagB/RpiA_transferase-like"/>
</dbReference>
<dbReference type="InterPro" id="IPR006148">
    <property type="entry name" value="Glc/Gal-6P_isomerase"/>
</dbReference>
<evidence type="ECO:0000256" key="2">
    <source>
        <dbReference type="ARBA" id="ARBA00002681"/>
    </source>
</evidence>
<proteinExistence type="inferred from homology"/>
<comment type="pathway">
    <text evidence="3 7">Carbohydrate degradation; pentose phosphate pathway; D-ribulose 5-phosphate from D-glucose 6-phosphate (oxidative stage): step 2/3.</text>
</comment>
<dbReference type="PANTHER" id="PTHR11054:SF0">
    <property type="entry name" value="6-PHOSPHOGLUCONOLACTONASE"/>
    <property type="match status" value="1"/>
</dbReference>
<keyword evidence="7 9" id="KW-0378">Hydrolase</keyword>
<feature type="domain" description="Glucosamine/galactosamine-6-phosphate isomerase" evidence="8">
    <location>
        <begin position="20"/>
        <end position="219"/>
    </location>
</feature>
<evidence type="ECO:0000259" key="8">
    <source>
        <dbReference type="Pfam" id="PF01182"/>
    </source>
</evidence>
<dbReference type="Proteomes" id="UP000680365">
    <property type="component" value="Unassembled WGS sequence"/>
</dbReference>